<dbReference type="NCBIfam" id="TIGR00112">
    <property type="entry name" value="proC"/>
    <property type="match status" value="1"/>
</dbReference>
<evidence type="ECO:0000256" key="7">
    <source>
        <dbReference type="RuleBase" id="RU003903"/>
    </source>
</evidence>
<proteinExistence type="inferred from homology"/>
<comment type="catalytic activity">
    <reaction evidence="4 7">
        <text>L-proline + NADP(+) = (S)-1-pyrroline-5-carboxylate + NADPH + 2 H(+)</text>
        <dbReference type="Rhea" id="RHEA:14109"/>
        <dbReference type="ChEBI" id="CHEBI:15378"/>
        <dbReference type="ChEBI" id="CHEBI:17388"/>
        <dbReference type="ChEBI" id="CHEBI:57783"/>
        <dbReference type="ChEBI" id="CHEBI:58349"/>
        <dbReference type="ChEBI" id="CHEBI:60039"/>
        <dbReference type="EC" id="1.5.1.2"/>
    </reaction>
</comment>
<dbReference type="SUPFAM" id="SSF51735">
    <property type="entry name" value="NAD(P)-binding Rossmann-fold domains"/>
    <property type="match status" value="1"/>
</dbReference>
<feature type="binding site" evidence="6">
    <location>
        <begin position="9"/>
        <end position="14"/>
    </location>
    <ligand>
        <name>NADP(+)</name>
        <dbReference type="ChEBI" id="CHEBI:58349"/>
    </ligand>
</feature>
<evidence type="ECO:0000256" key="6">
    <source>
        <dbReference type="PIRSR" id="PIRSR000193-1"/>
    </source>
</evidence>
<keyword evidence="3 4" id="KW-0560">Oxidoreductase</keyword>
<reference evidence="10" key="1">
    <citation type="submission" date="2019-02" db="EMBL/GenBank/DDBJ databases">
        <authorList>
            <person name="Gruber-Vodicka R. H."/>
            <person name="Seah K. B. B."/>
        </authorList>
    </citation>
    <scope>NUCLEOTIDE SEQUENCE</scope>
    <source>
        <strain evidence="11">BECK_S1320</strain>
        <strain evidence="10">BECK_S1321</strain>
    </source>
</reference>
<dbReference type="GO" id="GO:0005737">
    <property type="term" value="C:cytoplasm"/>
    <property type="evidence" value="ECO:0007669"/>
    <property type="project" value="UniProtKB-SubCell"/>
</dbReference>
<comment type="pathway">
    <text evidence="4 7">Amino-acid biosynthesis; L-proline biosynthesis; L-proline from L-glutamate 5-semialdehyde: step 1/1.</text>
</comment>
<organism evidence="10">
    <name type="scientific">Candidatus Kentrum sp. SD</name>
    <dbReference type="NCBI Taxonomy" id="2126332"/>
    <lineage>
        <taxon>Bacteria</taxon>
        <taxon>Pseudomonadati</taxon>
        <taxon>Pseudomonadota</taxon>
        <taxon>Gammaproteobacteria</taxon>
        <taxon>Candidatus Kentrum</taxon>
    </lineage>
</organism>
<accession>A0A450YI82</accession>
<evidence type="ECO:0000256" key="1">
    <source>
        <dbReference type="ARBA" id="ARBA00005525"/>
    </source>
</evidence>
<comment type="subcellular location">
    <subcellularLocation>
        <location evidence="4">Cytoplasm</location>
    </subcellularLocation>
</comment>
<dbReference type="Pfam" id="PF03807">
    <property type="entry name" value="F420_oxidored"/>
    <property type="match status" value="1"/>
</dbReference>
<comment type="similarity">
    <text evidence="1 4 7">Belongs to the pyrroline-5-carboxylate reductase family.</text>
</comment>
<evidence type="ECO:0000256" key="2">
    <source>
        <dbReference type="ARBA" id="ARBA00022857"/>
    </source>
</evidence>
<dbReference type="PROSITE" id="PS00521">
    <property type="entry name" value="P5CR"/>
    <property type="match status" value="1"/>
</dbReference>
<dbReference type="Gene3D" id="1.10.3730.10">
    <property type="entry name" value="ProC C-terminal domain-like"/>
    <property type="match status" value="1"/>
</dbReference>
<evidence type="ECO:0000256" key="3">
    <source>
        <dbReference type="ARBA" id="ARBA00023002"/>
    </source>
</evidence>
<dbReference type="InterPro" id="IPR000304">
    <property type="entry name" value="Pyrroline-COOH_reductase"/>
</dbReference>
<protein>
    <recommendedName>
        <fullName evidence="4 5">Pyrroline-5-carboxylate reductase</fullName>
        <shortName evidence="4">P5C reductase</shortName>
        <shortName evidence="4">P5CR</shortName>
        <ecNumber evidence="4 5">1.5.1.2</ecNumber>
    </recommendedName>
    <alternativeName>
        <fullName evidence="4">PCA reductase</fullName>
    </alternativeName>
</protein>
<dbReference type="InterPro" id="IPR053790">
    <property type="entry name" value="P5CR-like_CS"/>
</dbReference>
<keyword evidence="4 7" id="KW-0028">Amino-acid biosynthesis</keyword>
<dbReference type="InterPro" id="IPR036291">
    <property type="entry name" value="NAD(P)-bd_dom_sf"/>
</dbReference>
<gene>
    <name evidence="4" type="primary">proC</name>
    <name evidence="11" type="ORF">BECKSD772E_GA0070983_108410</name>
    <name evidence="10" type="ORF">BECKSD772F_GA0070984_108710</name>
</gene>
<dbReference type="HAMAP" id="MF_01925">
    <property type="entry name" value="P5C_reductase"/>
    <property type="match status" value="1"/>
</dbReference>
<dbReference type="InterPro" id="IPR028939">
    <property type="entry name" value="P5C_Rdtase_cat_N"/>
</dbReference>
<dbReference type="PANTHER" id="PTHR11645">
    <property type="entry name" value="PYRROLINE-5-CARBOXYLATE REDUCTASE"/>
    <property type="match status" value="1"/>
</dbReference>
<dbReference type="EC" id="1.5.1.2" evidence="4 5"/>
<evidence type="ECO:0000256" key="5">
    <source>
        <dbReference type="NCBIfam" id="TIGR00112"/>
    </source>
</evidence>
<evidence type="ECO:0000259" key="9">
    <source>
        <dbReference type="Pfam" id="PF14748"/>
    </source>
</evidence>
<dbReference type="GO" id="GO:0004735">
    <property type="term" value="F:pyrroline-5-carboxylate reductase activity"/>
    <property type="evidence" value="ECO:0007669"/>
    <property type="project" value="UniProtKB-UniRule"/>
</dbReference>
<feature type="domain" description="Pyrroline-5-carboxylate reductase catalytic N-terminal" evidence="8">
    <location>
        <begin position="6"/>
        <end position="100"/>
    </location>
</feature>
<keyword evidence="4" id="KW-0963">Cytoplasm</keyword>
<dbReference type="Pfam" id="PF14748">
    <property type="entry name" value="P5CR_dimer"/>
    <property type="match status" value="1"/>
</dbReference>
<dbReference type="InterPro" id="IPR008927">
    <property type="entry name" value="6-PGluconate_DH-like_C_sf"/>
</dbReference>
<evidence type="ECO:0000259" key="8">
    <source>
        <dbReference type="Pfam" id="PF03807"/>
    </source>
</evidence>
<dbReference type="PANTHER" id="PTHR11645:SF0">
    <property type="entry name" value="PYRROLINE-5-CARBOXYLATE REDUCTASE 3"/>
    <property type="match status" value="1"/>
</dbReference>
<sequence length="277" mass="29754">MPNRIITFIGGGNMAASLIGGIIETGHDPRRLRVSEPDVARREALQDRFGIETEKNNARAIQGADTVVFAVKPQFMRHVLREAANAIETHGPLVVSVAAGIRESDMRRWLGFDAAIVRAMPNTPALVRSGATALYANSAVNSDQRDRAESLLRAVGITLWVESEGHMDAVTALSGSGPAYFFLIMEILEAIGRNMGLTRDQARLLTLETTFGAAKMALESSEELHALRARVTSPGGTTERALAVLEEGKLAKLFGHAVRAARDHATTLGNQFGEGDG</sequence>
<feature type="binding site" evidence="6">
    <location>
        <begin position="70"/>
        <end position="73"/>
    </location>
    <ligand>
        <name>NADP(+)</name>
        <dbReference type="ChEBI" id="CHEBI:58349"/>
    </ligand>
</feature>
<dbReference type="PIRSF" id="PIRSF000193">
    <property type="entry name" value="Pyrrol-5-carb_rd"/>
    <property type="match status" value="1"/>
</dbReference>
<dbReference type="InterPro" id="IPR029036">
    <property type="entry name" value="P5CR_dimer"/>
</dbReference>
<dbReference type="AlphaFoldDB" id="A0A450YI82"/>
<dbReference type="UniPathway" id="UPA00098">
    <property type="reaction ID" value="UER00361"/>
</dbReference>
<dbReference type="GO" id="GO:0055129">
    <property type="term" value="P:L-proline biosynthetic process"/>
    <property type="evidence" value="ECO:0007669"/>
    <property type="project" value="UniProtKB-UniRule"/>
</dbReference>
<feature type="domain" description="Pyrroline-5-carboxylate reductase dimerisation" evidence="9">
    <location>
        <begin position="164"/>
        <end position="267"/>
    </location>
</feature>
<keyword evidence="4 7" id="KW-0641">Proline biosynthesis</keyword>
<comment type="catalytic activity">
    <reaction evidence="4">
        <text>L-proline + NAD(+) = (S)-1-pyrroline-5-carboxylate + NADH + 2 H(+)</text>
        <dbReference type="Rhea" id="RHEA:14105"/>
        <dbReference type="ChEBI" id="CHEBI:15378"/>
        <dbReference type="ChEBI" id="CHEBI:17388"/>
        <dbReference type="ChEBI" id="CHEBI:57540"/>
        <dbReference type="ChEBI" id="CHEBI:57945"/>
        <dbReference type="ChEBI" id="CHEBI:60039"/>
        <dbReference type="EC" id="1.5.1.2"/>
    </reaction>
</comment>
<evidence type="ECO:0000256" key="4">
    <source>
        <dbReference type="HAMAP-Rule" id="MF_01925"/>
    </source>
</evidence>
<dbReference type="EMBL" id="CAADFU010000084">
    <property type="protein sequence ID" value="VFK46952.1"/>
    <property type="molecule type" value="Genomic_DNA"/>
</dbReference>
<name>A0A450YI82_9GAMM</name>
<dbReference type="EMBL" id="CAADFR010000087">
    <property type="protein sequence ID" value="VFK41219.1"/>
    <property type="molecule type" value="Genomic_DNA"/>
</dbReference>
<evidence type="ECO:0000313" key="10">
    <source>
        <dbReference type="EMBL" id="VFK41219.1"/>
    </source>
</evidence>
<dbReference type="FunFam" id="1.10.3730.10:FF:000001">
    <property type="entry name" value="Pyrroline-5-carboxylate reductase"/>
    <property type="match status" value="1"/>
</dbReference>
<evidence type="ECO:0000313" key="11">
    <source>
        <dbReference type="EMBL" id="VFK46952.1"/>
    </source>
</evidence>
<comment type="function">
    <text evidence="4">Catalyzes the reduction of 1-pyrroline-5-carboxylate (PCA) to L-proline.</text>
</comment>
<feature type="binding site" evidence="6">
    <location>
        <position position="57"/>
    </location>
    <ligand>
        <name>NADPH</name>
        <dbReference type="ChEBI" id="CHEBI:57783"/>
    </ligand>
</feature>
<dbReference type="SUPFAM" id="SSF48179">
    <property type="entry name" value="6-phosphogluconate dehydrogenase C-terminal domain-like"/>
    <property type="match status" value="1"/>
</dbReference>
<keyword evidence="2 4" id="KW-0521">NADP</keyword>
<dbReference type="Gene3D" id="3.40.50.720">
    <property type="entry name" value="NAD(P)-binding Rossmann-like Domain"/>
    <property type="match status" value="1"/>
</dbReference>